<protein>
    <recommendedName>
        <fullName evidence="6">tRNA (guanine-N(1)-)-methyltransferase</fullName>
        <ecNumber evidence="5">2.1.1.228</ecNumber>
    </recommendedName>
    <alternativeName>
        <fullName evidence="12">M1G-methyltransferase</fullName>
    </alternativeName>
    <alternativeName>
        <fullName evidence="13">tRNA [GM37] methyltransferase</fullName>
    </alternativeName>
</protein>
<dbReference type="InterPro" id="IPR023148">
    <property type="entry name" value="tRNA_m1G_MeTrfase_C_sf"/>
</dbReference>
<dbReference type="InterPro" id="IPR029028">
    <property type="entry name" value="Alpha/beta_knot_MTases"/>
</dbReference>
<dbReference type="EC" id="2.1.1.228" evidence="5"/>
<dbReference type="SUPFAM" id="SSF75217">
    <property type="entry name" value="alpha/beta knot"/>
    <property type="match status" value="1"/>
</dbReference>
<evidence type="ECO:0000256" key="4">
    <source>
        <dbReference type="ARBA" id="ARBA00011738"/>
    </source>
</evidence>
<evidence type="ECO:0000256" key="10">
    <source>
        <dbReference type="ARBA" id="ARBA00022691"/>
    </source>
</evidence>
<comment type="subcellular location">
    <subcellularLocation>
        <location evidence="2">Cytoplasm</location>
    </subcellularLocation>
</comment>
<comment type="subunit">
    <text evidence="4">Homodimer.</text>
</comment>
<evidence type="ECO:0000256" key="5">
    <source>
        <dbReference type="ARBA" id="ARBA00012807"/>
    </source>
</evidence>
<dbReference type="Gene3D" id="3.40.1280.10">
    <property type="match status" value="1"/>
</dbReference>
<evidence type="ECO:0000256" key="2">
    <source>
        <dbReference type="ARBA" id="ARBA00004496"/>
    </source>
</evidence>
<dbReference type="PANTHER" id="PTHR46417:SF1">
    <property type="entry name" value="TRNA (GUANINE-N(1)-)-METHYLTRANSFERASE"/>
    <property type="match status" value="1"/>
</dbReference>
<keyword evidence="8" id="KW-0489">Methyltransferase</keyword>
<evidence type="ECO:0000256" key="13">
    <source>
        <dbReference type="ARBA" id="ARBA00033392"/>
    </source>
</evidence>
<accession>X1NZ88</accession>
<dbReference type="AlphaFoldDB" id="X1NZ88"/>
<dbReference type="GO" id="GO:0002939">
    <property type="term" value="P:tRNA N1-guanine methylation"/>
    <property type="evidence" value="ECO:0007669"/>
    <property type="project" value="TreeGrafter"/>
</dbReference>
<keyword evidence="11" id="KW-0819">tRNA processing</keyword>
<evidence type="ECO:0000256" key="15">
    <source>
        <dbReference type="SAM" id="MobiDB-lite"/>
    </source>
</evidence>
<comment type="caution">
    <text evidence="17">The sequence shown here is derived from an EMBL/GenBank/DDBJ whole genome shotgun (WGS) entry which is preliminary data.</text>
</comment>
<comment type="catalytic activity">
    <reaction evidence="14">
        <text>guanosine(37) in tRNA + S-adenosyl-L-methionine = N(1)-methylguanosine(37) in tRNA + S-adenosyl-L-homocysteine + H(+)</text>
        <dbReference type="Rhea" id="RHEA:36899"/>
        <dbReference type="Rhea" id="RHEA-COMP:10145"/>
        <dbReference type="Rhea" id="RHEA-COMP:10147"/>
        <dbReference type="ChEBI" id="CHEBI:15378"/>
        <dbReference type="ChEBI" id="CHEBI:57856"/>
        <dbReference type="ChEBI" id="CHEBI:59789"/>
        <dbReference type="ChEBI" id="CHEBI:73542"/>
        <dbReference type="ChEBI" id="CHEBI:74269"/>
        <dbReference type="EC" id="2.1.1.228"/>
    </reaction>
</comment>
<dbReference type="GO" id="GO:0052906">
    <property type="term" value="F:tRNA (guanine(37)-N1)-methyltransferase activity"/>
    <property type="evidence" value="ECO:0007669"/>
    <property type="project" value="UniProtKB-EC"/>
</dbReference>
<feature type="compositionally biased region" description="Polar residues" evidence="15">
    <location>
        <begin position="116"/>
        <end position="132"/>
    </location>
</feature>
<feature type="region of interest" description="Disordered" evidence="15">
    <location>
        <begin position="113"/>
        <end position="132"/>
    </location>
</feature>
<comment type="function">
    <text evidence="1">Specifically methylates guanosine-37 in various tRNAs.</text>
</comment>
<organism evidence="17">
    <name type="scientific">marine sediment metagenome</name>
    <dbReference type="NCBI Taxonomy" id="412755"/>
    <lineage>
        <taxon>unclassified sequences</taxon>
        <taxon>metagenomes</taxon>
        <taxon>ecological metagenomes</taxon>
    </lineage>
</organism>
<keyword evidence="10" id="KW-0949">S-adenosyl-L-methionine</keyword>
<evidence type="ECO:0000256" key="8">
    <source>
        <dbReference type="ARBA" id="ARBA00022603"/>
    </source>
</evidence>
<keyword evidence="9" id="KW-0808">Transferase</keyword>
<dbReference type="PANTHER" id="PTHR46417">
    <property type="entry name" value="TRNA (GUANINE-N(1)-)-METHYLTRANSFERASE"/>
    <property type="match status" value="1"/>
</dbReference>
<evidence type="ECO:0000256" key="12">
    <source>
        <dbReference type="ARBA" id="ARBA00029736"/>
    </source>
</evidence>
<proteinExistence type="inferred from homology"/>
<feature type="domain" description="tRNA methyltransferase TRMD/TRM10-type" evidence="16">
    <location>
        <begin position="3"/>
        <end position="104"/>
    </location>
</feature>
<comment type="similarity">
    <text evidence="3">Belongs to the RNA methyltransferase TrmD family.</text>
</comment>
<evidence type="ECO:0000256" key="3">
    <source>
        <dbReference type="ARBA" id="ARBA00007630"/>
    </source>
</evidence>
<dbReference type="InterPro" id="IPR016009">
    <property type="entry name" value="tRNA_MeTrfase_TRMD/TRM10"/>
</dbReference>
<evidence type="ECO:0000256" key="6">
    <source>
        <dbReference type="ARBA" id="ARBA00014679"/>
    </source>
</evidence>
<evidence type="ECO:0000259" key="16">
    <source>
        <dbReference type="Pfam" id="PF01746"/>
    </source>
</evidence>
<dbReference type="EMBL" id="BARV01024645">
    <property type="protein sequence ID" value="GAI35501.1"/>
    <property type="molecule type" value="Genomic_DNA"/>
</dbReference>
<dbReference type="Pfam" id="PF01746">
    <property type="entry name" value="tRNA_m1G_MT"/>
    <property type="match status" value="1"/>
</dbReference>
<evidence type="ECO:0000256" key="14">
    <source>
        <dbReference type="ARBA" id="ARBA00047783"/>
    </source>
</evidence>
<dbReference type="InterPro" id="IPR029026">
    <property type="entry name" value="tRNA_m1G_MTases_N"/>
</dbReference>
<evidence type="ECO:0000256" key="9">
    <source>
        <dbReference type="ARBA" id="ARBA00022679"/>
    </source>
</evidence>
<keyword evidence="7" id="KW-0963">Cytoplasm</keyword>
<sequence>MHEHLATDEISIGDYVLSGGELAAMVVIDAIVRLLPGVLGSQDSLKDDSHTYGLLEYPQYTRPAVYRGWPVPEVLLSGNHAQIAQWRREQAIMRTLKHRPELIDKANLSSEERRIVSSSTANAQEETSQGYT</sequence>
<dbReference type="GO" id="GO:0005829">
    <property type="term" value="C:cytosol"/>
    <property type="evidence" value="ECO:0007669"/>
    <property type="project" value="TreeGrafter"/>
</dbReference>
<gene>
    <name evidence="17" type="ORF">S06H3_40190</name>
</gene>
<dbReference type="FunFam" id="1.10.1270.20:FF:000001">
    <property type="entry name" value="tRNA (guanine-N(1)-)-methyltransferase"/>
    <property type="match status" value="1"/>
</dbReference>
<dbReference type="InterPro" id="IPR002649">
    <property type="entry name" value="tRNA_m1G_MeTrfase_TrmD"/>
</dbReference>
<evidence type="ECO:0000256" key="11">
    <source>
        <dbReference type="ARBA" id="ARBA00022694"/>
    </source>
</evidence>
<evidence type="ECO:0000256" key="7">
    <source>
        <dbReference type="ARBA" id="ARBA00022490"/>
    </source>
</evidence>
<name>X1NZ88_9ZZZZ</name>
<evidence type="ECO:0000313" key="17">
    <source>
        <dbReference type="EMBL" id="GAI35501.1"/>
    </source>
</evidence>
<evidence type="ECO:0000256" key="1">
    <source>
        <dbReference type="ARBA" id="ARBA00002634"/>
    </source>
</evidence>
<dbReference type="Gene3D" id="1.10.1270.20">
    <property type="entry name" value="tRNA(m1g37)methyltransferase, domain 2"/>
    <property type="match status" value="1"/>
</dbReference>
<reference evidence="17" key="1">
    <citation type="journal article" date="2014" name="Front. Microbiol.">
        <title>High frequency of phylogenetically diverse reductive dehalogenase-homologous genes in deep subseafloor sedimentary metagenomes.</title>
        <authorList>
            <person name="Kawai M."/>
            <person name="Futagami T."/>
            <person name="Toyoda A."/>
            <person name="Takaki Y."/>
            <person name="Nishi S."/>
            <person name="Hori S."/>
            <person name="Arai W."/>
            <person name="Tsubouchi T."/>
            <person name="Morono Y."/>
            <person name="Uchiyama I."/>
            <person name="Ito T."/>
            <person name="Fujiyama A."/>
            <person name="Inagaki F."/>
            <person name="Takami H."/>
        </authorList>
    </citation>
    <scope>NUCLEOTIDE SEQUENCE</scope>
    <source>
        <strain evidence="17">Expedition CK06-06</strain>
    </source>
</reference>